<evidence type="ECO:0000313" key="2">
    <source>
        <dbReference type="EMBL" id="KKM94826.1"/>
    </source>
</evidence>
<dbReference type="NCBIfam" id="TIGR02464">
    <property type="entry name" value="ribofla_fusion"/>
    <property type="match status" value="1"/>
</dbReference>
<dbReference type="CDD" id="cd15457">
    <property type="entry name" value="NADAR"/>
    <property type="match status" value="1"/>
</dbReference>
<protein>
    <recommendedName>
        <fullName evidence="1">NADAR domain-containing protein</fullName>
    </recommendedName>
</protein>
<dbReference type="EMBL" id="LAZR01006090">
    <property type="protein sequence ID" value="KKM94826.1"/>
    <property type="molecule type" value="Genomic_DNA"/>
</dbReference>
<evidence type="ECO:0000259" key="1">
    <source>
        <dbReference type="Pfam" id="PF08719"/>
    </source>
</evidence>
<organism evidence="2">
    <name type="scientific">marine sediment metagenome</name>
    <dbReference type="NCBI Taxonomy" id="412755"/>
    <lineage>
        <taxon>unclassified sequences</taxon>
        <taxon>metagenomes</taxon>
        <taxon>ecological metagenomes</taxon>
    </lineage>
</organism>
<reference evidence="2" key="1">
    <citation type="journal article" date="2015" name="Nature">
        <title>Complex archaea that bridge the gap between prokaryotes and eukaryotes.</title>
        <authorList>
            <person name="Spang A."/>
            <person name="Saw J.H."/>
            <person name="Jorgensen S.L."/>
            <person name="Zaremba-Niedzwiedzka K."/>
            <person name="Martijn J."/>
            <person name="Lind A.E."/>
            <person name="van Eijk R."/>
            <person name="Schleper C."/>
            <person name="Guy L."/>
            <person name="Ettema T.J."/>
        </authorList>
    </citation>
    <scope>NUCLEOTIDE SEQUENCE</scope>
</reference>
<feature type="domain" description="NADAR" evidence="1">
    <location>
        <begin position="9"/>
        <end position="137"/>
    </location>
</feature>
<proteinExistence type="predicted"/>
<sequence length="139" mass="15864">MNTIDSFRDTYAFLSNFYPAKVTYNGYTYQTSEHAFAAAKATNKIDHDHIANAITPAIAKRRGGKVKYRPDWDKVKATIMAEIVYYKFDQNPHLYAKLKATGTATLIEGNWWKDAFWGVYNGIGKNMLGKILMIVRDTK</sequence>
<gene>
    <name evidence="2" type="ORF">LCGC14_1194520</name>
</gene>
<dbReference type="InterPro" id="IPR012816">
    <property type="entry name" value="NADAR"/>
</dbReference>
<comment type="caution">
    <text evidence="2">The sequence shown here is derived from an EMBL/GenBank/DDBJ whole genome shotgun (WGS) entry which is preliminary data.</text>
</comment>
<dbReference type="SUPFAM" id="SSF143990">
    <property type="entry name" value="YbiA-like"/>
    <property type="match status" value="1"/>
</dbReference>
<dbReference type="AlphaFoldDB" id="A0A0F9M6B8"/>
<dbReference type="InterPro" id="IPR037238">
    <property type="entry name" value="YbiA-like_sf"/>
</dbReference>
<name>A0A0F9M6B8_9ZZZZ</name>
<dbReference type="Gene3D" id="1.10.357.40">
    <property type="entry name" value="YbiA-like"/>
    <property type="match status" value="1"/>
</dbReference>
<dbReference type="Pfam" id="PF08719">
    <property type="entry name" value="NADAR"/>
    <property type="match status" value="1"/>
</dbReference>
<accession>A0A0F9M6B8</accession>